<keyword evidence="2" id="KW-0472">Membrane</keyword>
<evidence type="ECO:0000256" key="2">
    <source>
        <dbReference type="SAM" id="Phobius"/>
    </source>
</evidence>
<feature type="transmembrane region" description="Helical" evidence="2">
    <location>
        <begin position="215"/>
        <end position="235"/>
    </location>
</feature>
<dbReference type="AlphaFoldDB" id="A0A9P4T5J6"/>
<feature type="region of interest" description="Disordered" evidence="1">
    <location>
        <begin position="171"/>
        <end position="210"/>
    </location>
</feature>
<sequence>MSLGPLTTTFTPPVPCVGKDNLWGIFTSWPDNPSFYYMLQGPPSTLYCLPESYRYESTAYYSPGVCPSGYTPACKHTFTWSTTITETAYTCCPTERKYKCLSDGGKSYYPYQSSFGCVSDFISDGTVTLTMYSSPLPPSPSLVAYGADYAINAFAVQVRFQSNDLVTTTGTSNATSAPVTPAPAPTSTGIPTSTSISTASPEMSSSGLTTGTRTGIGVGAATGIVAIAALLWLVYKSRQRHSKTEEASEKSEIKEAGHQVGSAEIEATEHRQEMAAQVHAVHEMHS</sequence>
<keyword evidence="4" id="KW-1185">Reference proteome</keyword>
<feature type="compositionally biased region" description="Low complexity" evidence="1">
    <location>
        <begin position="171"/>
        <end position="201"/>
    </location>
</feature>
<evidence type="ECO:0000313" key="4">
    <source>
        <dbReference type="Proteomes" id="UP000801428"/>
    </source>
</evidence>
<dbReference type="OrthoDB" id="4770059at2759"/>
<name>A0A9P4T5J6_CURKU</name>
<gene>
    <name evidence="3" type="ORF">E8E13_000026</name>
</gene>
<evidence type="ECO:0000313" key="3">
    <source>
        <dbReference type="EMBL" id="KAF2994467.1"/>
    </source>
</evidence>
<feature type="compositionally biased region" description="Basic and acidic residues" evidence="1">
    <location>
        <begin position="242"/>
        <end position="257"/>
    </location>
</feature>
<keyword evidence="2" id="KW-1133">Transmembrane helix</keyword>
<comment type="caution">
    <text evidence="3">The sequence shown here is derived from an EMBL/GenBank/DDBJ whole genome shotgun (WGS) entry which is preliminary data.</text>
</comment>
<accession>A0A9P4T5J6</accession>
<feature type="region of interest" description="Disordered" evidence="1">
    <location>
        <begin position="242"/>
        <end position="263"/>
    </location>
</feature>
<protein>
    <submittedName>
        <fullName evidence="3">Uncharacterized protein</fullName>
    </submittedName>
</protein>
<evidence type="ECO:0000256" key="1">
    <source>
        <dbReference type="SAM" id="MobiDB-lite"/>
    </source>
</evidence>
<reference evidence="3" key="1">
    <citation type="submission" date="2019-04" db="EMBL/GenBank/DDBJ databases">
        <title>Sequencing of skin fungus with MAO and IRED activity.</title>
        <authorList>
            <person name="Marsaioli A.J."/>
            <person name="Bonatto J.M.C."/>
            <person name="Reis Junior O."/>
        </authorList>
    </citation>
    <scope>NUCLEOTIDE SEQUENCE</scope>
    <source>
        <strain evidence="3">30M1</strain>
    </source>
</reference>
<proteinExistence type="predicted"/>
<organism evidence="3 4">
    <name type="scientific">Curvularia kusanoi</name>
    <name type="common">Cochliobolus kusanoi</name>
    <dbReference type="NCBI Taxonomy" id="90978"/>
    <lineage>
        <taxon>Eukaryota</taxon>
        <taxon>Fungi</taxon>
        <taxon>Dikarya</taxon>
        <taxon>Ascomycota</taxon>
        <taxon>Pezizomycotina</taxon>
        <taxon>Dothideomycetes</taxon>
        <taxon>Pleosporomycetidae</taxon>
        <taxon>Pleosporales</taxon>
        <taxon>Pleosporineae</taxon>
        <taxon>Pleosporaceae</taxon>
        <taxon>Curvularia</taxon>
    </lineage>
</organism>
<dbReference type="Proteomes" id="UP000801428">
    <property type="component" value="Unassembled WGS sequence"/>
</dbReference>
<dbReference type="EMBL" id="SWKU01000040">
    <property type="protein sequence ID" value="KAF2994467.1"/>
    <property type="molecule type" value="Genomic_DNA"/>
</dbReference>
<keyword evidence="2" id="KW-0812">Transmembrane</keyword>